<feature type="coiled-coil region" evidence="1">
    <location>
        <begin position="123"/>
        <end position="160"/>
    </location>
</feature>
<gene>
    <name evidence="2" type="ORF">R4Z09_21910</name>
</gene>
<organism evidence="2 3">
    <name type="scientific">Niallia oryzisoli</name>
    <dbReference type="NCBI Taxonomy" id="1737571"/>
    <lineage>
        <taxon>Bacteria</taxon>
        <taxon>Bacillati</taxon>
        <taxon>Bacillota</taxon>
        <taxon>Bacilli</taxon>
        <taxon>Bacillales</taxon>
        <taxon>Bacillaceae</taxon>
        <taxon>Niallia</taxon>
    </lineage>
</organism>
<evidence type="ECO:0000313" key="3">
    <source>
        <dbReference type="Proteomes" id="UP001357223"/>
    </source>
</evidence>
<keyword evidence="1" id="KW-0175">Coiled coil</keyword>
<evidence type="ECO:0000313" key="2">
    <source>
        <dbReference type="EMBL" id="WVX79920.1"/>
    </source>
</evidence>
<keyword evidence="3" id="KW-1185">Reference proteome</keyword>
<protein>
    <submittedName>
        <fullName evidence="2">Uncharacterized protein</fullName>
    </submittedName>
</protein>
<dbReference type="EMBL" id="CP137640">
    <property type="protein sequence ID" value="WVX79920.1"/>
    <property type="molecule type" value="Genomic_DNA"/>
</dbReference>
<proteinExistence type="predicted"/>
<dbReference type="Proteomes" id="UP001357223">
    <property type="component" value="Chromosome"/>
</dbReference>
<sequence>MGLFINDNNKHPSIYKNNVEPKEPNQDIVRFNEVTELIKEQHKANKELIKSIEELKPRYKKLQRTMITQCNHMKTQIAELKSSNYHHEHFEAKMIQTLHSLNDKNNNLQSSIESESHLKNSILNKMNSLLESDQKMAASLEQNEAAIQQLSLQIAEQKELHNESAAKQEDFQRDVSRRLDTQEAITEKIFRQLNHIRSIIFERTNYLAEKLEDGYKLTSSYVSKLMNGSDQPLDFSLLNYKNQEKQKHID</sequence>
<dbReference type="RefSeq" id="WP_338448851.1">
    <property type="nucleotide sequence ID" value="NZ_CP137640.1"/>
</dbReference>
<evidence type="ECO:0000256" key="1">
    <source>
        <dbReference type="SAM" id="Coils"/>
    </source>
</evidence>
<reference evidence="2 3" key="1">
    <citation type="submission" date="2023-10" db="EMBL/GenBank/DDBJ databases">
        <title>Niallia locisalis sp.nov. isolated from a salt pond sample.</title>
        <authorList>
            <person name="Li X.-J."/>
            <person name="Dong L."/>
        </authorList>
    </citation>
    <scope>NUCLEOTIDE SEQUENCE [LARGE SCALE GENOMIC DNA]</scope>
    <source>
        <strain evidence="2 3">DSM 29761</strain>
    </source>
</reference>
<accession>A0ABZ2C8H4</accession>
<name>A0ABZ2C8H4_9BACI</name>